<sequence length="192" mass="20670">MVKVSHPSTYYRRQSTYARLDIAAREERLYYRCDVPFVRSSKSVVWFPGSKLCQTRQPTRSHAVPIVPKPADPDVTRLDPSSPAMSPSPPSAAVPAPMCHAAPSPALDGQPFVADYGSPSTEVMPDAAPVNTTTTSIDVPLDIPSSVVGPDQHSPSLPNHTSNLFDPAYVDETATGSSRQHVSNNTLCRGNT</sequence>
<comment type="caution">
    <text evidence="1">The sequence shown here is derived from an EMBL/GenBank/DDBJ whole genome shotgun (WGS) entry which is preliminary data.</text>
</comment>
<dbReference type="EMBL" id="JBBPBM010001024">
    <property type="protein sequence ID" value="KAK8488253.1"/>
    <property type="molecule type" value="Genomic_DNA"/>
</dbReference>
<protein>
    <submittedName>
        <fullName evidence="1">Uncharacterized protein</fullName>
    </submittedName>
</protein>
<organism evidence="1 2">
    <name type="scientific">Hibiscus sabdariffa</name>
    <name type="common">roselle</name>
    <dbReference type="NCBI Taxonomy" id="183260"/>
    <lineage>
        <taxon>Eukaryota</taxon>
        <taxon>Viridiplantae</taxon>
        <taxon>Streptophyta</taxon>
        <taxon>Embryophyta</taxon>
        <taxon>Tracheophyta</taxon>
        <taxon>Spermatophyta</taxon>
        <taxon>Magnoliopsida</taxon>
        <taxon>eudicotyledons</taxon>
        <taxon>Gunneridae</taxon>
        <taxon>Pentapetalae</taxon>
        <taxon>rosids</taxon>
        <taxon>malvids</taxon>
        <taxon>Malvales</taxon>
        <taxon>Malvaceae</taxon>
        <taxon>Malvoideae</taxon>
        <taxon>Hibiscus</taxon>
    </lineage>
</organism>
<gene>
    <name evidence="1" type="ORF">V6N12_030494</name>
</gene>
<reference evidence="1 2" key="1">
    <citation type="journal article" date="2024" name="G3 (Bethesda)">
        <title>Genome assembly of Hibiscus sabdariffa L. provides insights into metabolisms of medicinal natural products.</title>
        <authorList>
            <person name="Kim T."/>
        </authorList>
    </citation>
    <scope>NUCLEOTIDE SEQUENCE [LARGE SCALE GENOMIC DNA]</scope>
    <source>
        <strain evidence="1">TK-2024</strain>
        <tissue evidence="1">Old leaves</tissue>
    </source>
</reference>
<keyword evidence="2" id="KW-1185">Reference proteome</keyword>
<accession>A0ABR2A5C7</accession>
<evidence type="ECO:0000313" key="2">
    <source>
        <dbReference type="Proteomes" id="UP001472677"/>
    </source>
</evidence>
<dbReference type="Proteomes" id="UP001472677">
    <property type="component" value="Unassembled WGS sequence"/>
</dbReference>
<name>A0ABR2A5C7_9ROSI</name>
<proteinExistence type="predicted"/>
<evidence type="ECO:0000313" key="1">
    <source>
        <dbReference type="EMBL" id="KAK8488253.1"/>
    </source>
</evidence>